<dbReference type="EMBL" id="JAUPEV010000002">
    <property type="protein sequence ID" value="MDO7252602.1"/>
    <property type="molecule type" value="Genomic_DNA"/>
</dbReference>
<keyword evidence="4" id="KW-0808">Transferase</keyword>
<reference evidence="3" key="2">
    <citation type="submission" date="2023-07" db="EMBL/GenBank/DDBJ databases">
        <authorList>
            <person name="Aydin F."/>
            <person name="Tarhane S."/>
            <person name="Saticioglu I.B."/>
            <person name="Karakaya E."/>
            <person name="Abay S."/>
            <person name="Guran O."/>
            <person name="Bozkurt E."/>
            <person name="Uzum N."/>
            <person name="Olgun K."/>
            <person name="Jablonski D."/>
        </authorList>
    </citation>
    <scope>NUCLEOTIDE SEQUENCE</scope>
    <source>
        <strain evidence="3">Faydin-H75</strain>
    </source>
</reference>
<dbReference type="Proteomes" id="UP001240777">
    <property type="component" value="Unassembled WGS sequence"/>
</dbReference>
<dbReference type="GO" id="GO:0002098">
    <property type="term" value="P:tRNA wobble uridine modification"/>
    <property type="evidence" value="ECO:0007669"/>
    <property type="project" value="InterPro"/>
</dbReference>
<dbReference type="Gene3D" id="3.40.50.300">
    <property type="entry name" value="P-loop containing nucleotide triphosphate hydrolases"/>
    <property type="match status" value="1"/>
</dbReference>
<dbReference type="PROSITE" id="PS50206">
    <property type="entry name" value="RHODANESE_3"/>
    <property type="match status" value="1"/>
</dbReference>
<reference evidence="4 6" key="1">
    <citation type="submission" date="2023-07" db="EMBL/GenBank/DDBJ databases">
        <title>Unpublished Manusciprt.</title>
        <authorList>
            <person name="Aydin F."/>
            <person name="Tarhane S."/>
            <person name="Saticioglu I.B."/>
            <person name="Karakaya E."/>
            <person name="Abay S."/>
            <person name="Guran O."/>
            <person name="Bozkurt E."/>
            <person name="Uzum N."/>
            <person name="Olgun K."/>
            <person name="Jablonski D."/>
        </authorList>
    </citation>
    <scope>NUCLEOTIDE SEQUENCE</scope>
    <source>
        <strain evidence="6">faydin-H75</strain>
        <strain evidence="4">Faydin-H76</strain>
    </source>
</reference>
<sequence length="347" mass="39902">MAILSNKNLFKEFDYIIDVRTPREYDYSHIPNSINLPVFSNEEHARIGTIYKQESPLKASILGASIACKNISALLDSISENEMLQAILNHKNKSIVYCARGGKRSEAMKTILGHIGFRVSKLENGYKAYRNEVLNYFNTPLKHRFISLCGPTGCGKSEIIEILEDSSIHLEKLARHYGSSFGGMATYYMGKQPSQKMFENILYEDIQNKQNQPILFIEAESRKLGNLIIPNSLFSGYHNGINILIQAPIEQRIGRIVKLYKNIPEADFFWAMEKIKPYIQKNIFAIIGKLWENQELEKIAEILIEKYYDKVYKIGKYSHIISNTNSVDTAKELLEFKEFYKDSFNPL</sequence>
<dbReference type="Pfam" id="PF00581">
    <property type="entry name" value="Rhodanese"/>
    <property type="match status" value="1"/>
</dbReference>
<protein>
    <submittedName>
        <fullName evidence="4">tRNA 2-selenouridine(34) synthase MnmH</fullName>
        <ecNumber evidence="4">2.5.1.-</ecNumber>
    </submittedName>
</protein>
<dbReference type="SUPFAM" id="SSF52540">
    <property type="entry name" value="P-loop containing nucleoside triphosphate hydrolases"/>
    <property type="match status" value="1"/>
</dbReference>
<dbReference type="InterPro" id="IPR001763">
    <property type="entry name" value="Rhodanese-like_dom"/>
</dbReference>
<dbReference type="Pfam" id="PF26341">
    <property type="entry name" value="AAA_SelU"/>
    <property type="match status" value="1"/>
</dbReference>
<dbReference type="InterPro" id="IPR027417">
    <property type="entry name" value="P-loop_NTPase"/>
</dbReference>
<reference evidence="3 5" key="3">
    <citation type="journal article" date="2024" name="Syst. Appl. Microbiol.">
        <title>Helicobacter cappadocius sp. nov., from lizards: The first psychrotrophic Helicobacter species.</title>
        <authorList>
            <person name="Aydin F."/>
            <person name="Tarhane S."/>
            <person name="Karakaya E."/>
            <person name="Abay S."/>
            <person name="Kayman T."/>
            <person name="Guran O."/>
            <person name="Bozkurt E."/>
            <person name="Uzum N."/>
            <person name="Avci A."/>
            <person name="Olgun K."/>
            <person name="Jablonski D."/>
            <person name="Guran C."/>
            <person name="Burcin Saticioglu I."/>
        </authorList>
    </citation>
    <scope>NUCLEOTIDE SEQUENCE [LARGE SCALE GENOMIC DNA]</scope>
    <source>
        <strain evidence="3">Faydin-H75</strain>
        <strain evidence="5">faydin-H76</strain>
    </source>
</reference>
<proteinExistence type="predicted"/>
<dbReference type="GO" id="GO:0043828">
    <property type="term" value="F:tRNA 2-selenouridine synthase activity"/>
    <property type="evidence" value="ECO:0007669"/>
    <property type="project" value="InterPro"/>
</dbReference>
<gene>
    <name evidence="4" type="primary">mnmH</name>
    <name evidence="3" type="ORF">Q5I04_01545</name>
    <name evidence="4" type="ORF">Q5I06_01545</name>
</gene>
<name>A0AA90PS51_9HELI</name>
<evidence type="ECO:0000313" key="4">
    <source>
        <dbReference type="EMBL" id="MDP2538469.1"/>
    </source>
</evidence>
<evidence type="ECO:0000313" key="6">
    <source>
        <dbReference type="Proteomes" id="UP001240777"/>
    </source>
</evidence>
<dbReference type="Gene3D" id="3.40.250.10">
    <property type="entry name" value="Rhodanese-like domain"/>
    <property type="match status" value="1"/>
</dbReference>
<dbReference type="AlphaFoldDB" id="A0AA90PS51"/>
<dbReference type="InterPro" id="IPR058840">
    <property type="entry name" value="AAA_SelU"/>
</dbReference>
<dbReference type="PANTHER" id="PTHR30401:SF0">
    <property type="entry name" value="TRNA 2-SELENOURIDINE SYNTHASE"/>
    <property type="match status" value="1"/>
</dbReference>
<dbReference type="PANTHER" id="PTHR30401">
    <property type="entry name" value="TRNA 2-SELENOURIDINE SYNTHASE"/>
    <property type="match status" value="1"/>
</dbReference>
<evidence type="ECO:0000256" key="1">
    <source>
        <dbReference type="ARBA" id="ARBA00023266"/>
    </source>
</evidence>
<dbReference type="RefSeq" id="WP_305516445.1">
    <property type="nucleotide sequence ID" value="NZ_JAUPEV010000002.1"/>
</dbReference>
<keyword evidence="1" id="KW-0711">Selenium</keyword>
<evidence type="ECO:0000313" key="5">
    <source>
        <dbReference type="Proteomes" id="UP001177258"/>
    </source>
</evidence>
<dbReference type="EC" id="2.5.1.-" evidence="4"/>
<evidence type="ECO:0000259" key="2">
    <source>
        <dbReference type="PROSITE" id="PS50206"/>
    </source>
</evidence>
<keyword evidence="6" id="KW-1185">Reference proteome</keyword>
<dbReference type="InterPro" id="IPR036873">
    <property type="entry name" value="Rhodanese-like_dom_sf"/>
</dbReference>
<dbReference type="NCBIfam" id="NF008750">
    <property type="entry name" value="PRK11784.1-2"/>
    <property type="match status" value="1"/>
</dbReference>
<accession>A0AA90PS51</accession>
<organism evidence="4 5">
    <name type="scientific">Helicobacter cappadocius</name>
    <dbReference type="NCBI Taxonomy" id="3063998"/>
    <lineage>
        <taxon>Bacteria</taxon>
        <taxon>Pseudomonadati</taxon>
        <taxon>Campylobacterota</taxon>
        <taxon>Epsilonproteobacteria</taxon>
        <taxon>Campylobacterales</taxon>
        <taxon>Helicobacteraceae</taxon>
        <taxon>Helicobacter</taxon>
    </lineage>
</organism>
<evidence type="ECO:0000313" key="3">
    <source>
        <dbReference type="EMBL" id="MDO7252602.1"/>
    </source>
</evidence>
<dbReference type="NCBIfam" id="TIGR03167">
    <property type="entry name" value="tRNA_sel_U_synt"/>
    <property type="match status" value="1"/>
</dbReference>
<feature type="domain" description="Rhodanese" evidence="2">
    <location>
        <begin position="16"/>
        <end position="138"/>
    </location>
</feature>
<dbReference type="Proteomes" id="UP001177258">
    <property type="component" value="Unassembled WGS sequence"/>
</dbReference>
<dbReference type="EMBL" id="JAUYZK010000002">
    <property type="protein sequence ID" value="MDP2538469.1"/>
    <property type="molecule type" value="Genomic_DNA"/>
</dbReference>
<dbReference type="SUPFAM" id="SSF52821">
    <property type="entry name" value="Rhodanese/Cell cycle control phosphatase"/>
    <property type="match status" value="1"/>
</dbReference>
<dbReference type="InterPro" id="IPR017582">
    <property type="entry name" value="SelU"/>
</dbReference>
<comment type="caution">
    <text evidence="4">The sequence shown here is derived from an EMBL/GenBank/DDBJ whole genome shotgun (WGS) entry which is preliminary data.</text>
</comment>
<dbReference type="SMART" id="SM00450">
    <property type="entry name" value="RHOD"/>
    <property type="match status" value="1"/>
</dbReference>